<protein>
    <submittedName>
        <fullName evidence="1">Uncharacterized protein</fullName>
    </submittedName>
</protein>
<proteinExistence type="predicted"/>
<reference evidence="1 2" key="1">
    <citation type="submission" date="2024-11" db="EMBL/GenBank/DDBJ databases">
        <authorList>
            <person name="Heng Y.C."/>
            <person name="Lim A.C.H."/>
            <person name="Lee J.K.Y."/>
            <person name="Kittelmann S."/>
        </authorList>
    </citation>
    <scope>NUCLEOTIDE SEQUENCE [LARGE SCALE GENOMIC DNA]</scope>
    <source>
        <strain evidence="1 2">WILCCON 0114</strain>
    </source>
</reference>
<sequence length="47" mass="5760">MPISVFIMAYMFSKMLNDEEEKEKLILMNQQLIHNKNIERVYNDLRK</sequence>
<evidence type="ECO:0000313" key="1">
    <source>
        <dbReference type="EMBL" id="MFL0251833.1"/>
    </source>
</evidence>
<evidence type="ECO:0000313" key="2">
    <source>
        <dbReference type="Proteomes" id="UP001623592"/>
    </source>
</evidence>
<organism evidence="1 2">
    <name type="scientific">Clostridium neuense</name>
    <dbReference type="NCBI Taxonomy" id="1728934"/>
    <lineage>
        <taxon>Bacteria</taxon>
        <taxon>Bacillati</taxon>
        <taxon>Bacillota</taxon>
        <taxon>Clostridia</taxon>
        <taxon>Eubacteriales</taxon>
        <taxon>Clostridiaceae</taxon>
        <taxon>Clostridium</taxon>
    </lineage>
</organism>
<name>A0ABW8TH97_9CLOT</name>
<dbReference type="EMBL" id="JBJIAA010000013">
    <property type="protein sequence ID" value="MFL0251833.1"/>
    <property type="molecule type" value="Genomic_DNA"/>
</dbReference>
<keyword evidence="2" id="KW-1185">Reference proteome</keyword>
<gene>
    <name evidence="1" type="ORF">ACJDT4_15545</name>
</gene>
<dbReference type="Proteomes" id="UP001623592">
    <property type="component" value="Unassembled WGS sequence"/>
</dbReference>
<comment type="caution">
    <text evidence="1">The sequence shown here is derived from an EMBL/GenBank/DDBJ whole genome shotgun (WGS) entry which is preliminary data.</text>
</comment>
<accession>A0ABW8TH97</accession>